<name>A0ABW8AIE3_9ACTN</name>
<protein>
    <submittedName>
        <fullName evidence="1">Uncharacterized protein</fullName>
    </submittedName>
</protein>
<sequence length="102" mass="11163">MAQVFADGEQLQDTGMRAVPAETRPVWMVRPRGPVTEFPPDQFGPALTAGKGTRLVRCVGCSDDTLPRPDDNAPLCARCSDLLAESSARPAVVGRWRWRRLG</sequence>
<comment type="caution">
    <text evidence="1">The sequence shown here is derived from an EMBL/GenBank/DDBJ whole genome shotgun (WGS) entry which is preliminary data.</text>
</comment>
<evidence type="ECO:0000313" key="1">
    <source>
        <dbReference type="EMBL" id="MFI7586135.1"/>
    </source>
</evidence>
<organism evidence="1 2">
    <name type="scientific">Spongisporangium articulatum</name>
    <dbReference type="NCBI Taxonomy" id="3362603"/>
    <lineage>
        <taxon>Bacteria</taxon>
        <taxon>Bacillati</taxon>
        <taxon>Actinomycetota</taxon>
        <taxon>Actinomycetes</taxon>
        <taxon>Kineosporiales</taxon>
        <taxon>Kineosporiaceae</taxon>
        <taxon>Spongisporangium</taxon>
    </lineage>
</organism>
<evidence type="ECO:0000313" key="2">
    <source>
        <dbReference type="Proteomes" id="UP001612915"/>
    </source>
</evidence>
<dbReference type="Proteomes" id="UP001612915">
    <property type="component" value="Unassembled WGS sequence"/>
</dbReference>
<dbReference type="EMBL" id="JBITLV010000001">
    <property type="protein sequence ID" value="MFI7586135.1"/>
    <property type="molecule type" value="Genomic_DNA"/>
</dbReference>
<proteinExistence type="predicted"/>
<accession>A0ABW8AIE3</accession>
<dbReference type="RefSeq" id="WP_398275249.1">
    <property type="nucleotide sequence ID" value="NZ_JBITLV010000001.1"/>
</dbReference>
<gene>
    <name evidence="1" type="ORF">ACIB24_03555</name>
</gene>
<keyword evidence="2" id="KW-1185">Reference proteome</keyword>
<reference evidence="1 2" key="1">
    <citation type="submission" date="2024-10" db="EMBL/GenBank/DDBJ databases">
        <title>The Natural Products Discovery Center: Release of the First 8490 Sequenced Strains for Exploring Actinobacteria Biosynthetic Diversity.</title>
        <authorList>
            <person name="Kalkreuter E."/>
            <person name="Kautsar S.A."/>
            <person name="Yang D."/>
            <person name="Bader C.D."/>
            <person name="Teijaro C.N."/>
            <person name="Fluegel L."/>
            <person name="Davis C.M."/>
            <person name="Simpson J.R."/>
            <person name="Lauterbach L."/>
            <person name="Steele A.D."/>
            <person name="Gui C."/>
            <person name="Meng S."/>
            <person name="Li G."/>
            <person name="Viehrig K."/>
            <person name="Ye F."/>
            <person name="Su P."/>
            <person name="Kiefer A.F."/>
            <person name="Nichols A."/>
            <person name="Cepeda A.J."/>
            <person name="Yan W."/>
            <person name="Fan B."/>
            <person name="Jiang Y."/>
            <person name="Adhikari A."/>
            <person name="Zheng C.-J."/>
            <person name="Schuster L."/>
            <person name="Cowan T.M."/>
            <person name="Smanski M.J."/>
            <person name="Chevrette M.G."/>
            <person name="De Carvalho L.P.S."/>
            <person name="Shen B."/>
        </authorList>
    </citation>
    <scope>NUCLEOTIDE SEQUENCE [LARGE SCALE GENOMIC DNA]</scope>
    <source>
        <strain evidence="1 2">NPDC049639</strain>
    </source>
</reference>